<keyword evidence="2" id="KW-1133">Transmembrane helix</keyword>
<comment type="caution">
    <text evidence="3">The sequence shown here is derived from an EMBL/GenBank/DDBJ whole genome shotgun (WGS) entry which is preliminary data.</text>
</comment>
<feature type="transmembrane region" description="Helical" evidence="2">
    <location>
        <begin position="36"/>
        <end position="58"/>
    </location>
</feature>
<dbReference type="AlphaFoldDB" id="A0AAE3E9V4"/>
<dbReference type="Proteomes" id="UP001198182">
    <property type="component" value="Unassembled WGS sequence"/>
</dbReference>
<gene>
    <name evidence="3" type="ORF">LKD81_06665</name>
</gene>
<keyword evidence="4" id="KW-1185">Reference proteome</keyword>
<keyword evidence="2" id="KW-0812">Transmembrane</keyword>
<protein>
    <submittedName>
        <fullName evidence="3">Uncharacterized protein</fullName>
    </submittedName>
</protein>
<name>A0AAE3E9V4_9FIRM</name>
<evidence type="ECO:0000313" key="4">
    <source>
        <dbReference type="Proteomes" id="UP001198182"/>
    </source>
</evidence>
<dbReference type="EMBL" id="JAJEQR010000015">
    <property type="protein sequence ID" value="MCC2230682.1"/>
    <property type="molecule type" value="Genomic_DNA"/>
</dbReference>
<keyword evidence="2" id="KW-0472">Membrane</keyword>
<accession>A0AAE3E9V4</accession>
<proteinExistence type="predicted"/>
<feature type="region of interest" description="Disordered" evidence="1">
    <location>
        <begin position="59"/>
        <end position="81"/>
    </location>
</feature>
<evidence type="ECO:0000256" key="2">
    <source>
        <dbReference type="SAM" id="Phobius"/>
    </source>
</evidence>
<evidence type="ECO:0000313" key="3">
    <source>
        <dbReference type="EMBL" id="MCC2230682.1"/>
    </source>
</evidence>
<organism evidence="3 4">
    <name type="scientific">Hominifimenecus microfluidus</name>
    <dbReference type="NCBI Taxonomy" id="2885348"/>
    <lineage>
        <taxon>Bacteria</taxon>
        <taxon>Bacillati</taxon>
        <taxon>Bacillota</taxon>
        <taxon>Clostridia</taxon>
        <taxon>Lachnospirales</taxon>
        <taxon>Lachnospiraceae</taxon>
        <taxon>Hominifimenecus</taxon>
    </lineage>
</organism>
<evidence type="ECO:0000256" key="1">
    <source>
        <dbReference type="SAM" id="MobiDB-lite"/>
    </source>
</evidence>
<reference evidence="3" key="1">
    <citation type="submission" date="2021-10" db="EMBL/GenBank/DDBJ databases">
        <title>Anaerobic single-cell dispensing facilitates the cultivation of human gut bacteria.</title>
        <authorList>
            <person name="Afrizal A."/>
        </authorList>
    </citation>
    <scope>NUCLEOTIDE SEQUENCE</scope>
    <source>
        <strain evidence="3">CLA-AA-H215</strain>
    </source>
</reference>
<feature type="compositionally biased region" description="Basic and acidic residues" evidence="1">
    <location>
        <begin position="61"/>
        <end position="81"/>
    </location>
</feature>
<dbReference type="RefSeq" id="WP_308453319.1">
    <property type="nucleotide sequence ID" value="NZ_JAJEQR010000015.1"/>
</dbReference>
<sequence length="81" mass="8981">MKKKRILAWICILFLVGMYVTDFVLALIGSDLARNMLMASCICTILIPIVLYGVVTAFGGRGRDPEIPDNDKDKDEDSTKS</sequence>